<comment type="caution">
    <text evidence="3">The sequence shown here is derived from an EMBL/GenBank/DDBJ whole genome shotgun (WGS) entry which is preliminary data.</text>
</comment>
<dbReference type="PANTHER" id="PTHR36608">
    <property type="entry name" value="POLYPHENOL OXIDASE C, CHLOROPLASTIC-LIKE"/>
    <property type="match status" value="1"/>
</dbReference>
<sequence>MSLSYLASTTISSPTTIYGKPLRRSEINTCGSVLLSNRTPYTSCEFNQQNQEPTRNGAVDRRNVLLGLGGLYGSTAAVANNAFGKPLPPFDSSTCHPATDGETKEKINCCPVYSTANMVKDCLTPESLGYSYNYDSSETHEWATIRRKYKKLRNAEQMRSQGDSRKLNPVSEFGSKPRNLTEPIQALVQRPKTSRTKDEKQDSVEVLFIEGVHIPHGSTARFDIYLTKPTKEGQVGRDNGEFAGSFVKVPHAHHESSDGADGYGSSLELGISALLEDIDAETSEKLVVSLIPRNGEVIVGGVQIGLVDVNYDDNV</sequence>
<keyword evidence="4" id="KW-1185">Reference proteome</keyword>
<gene>
    <name evidence="3" type="ORF">MKW98_029826</name>
</gene>
<protein>
    <recommendedName>
        <fullName evidence="2">Polyphenol oxidase C-terminal domain-containing protein</fullName>
    </recommendedName>
</protein>
<dbReference type="AlphaFoldDB" id="A0AAD4TJW4"/>
<dbReference type="EMBL" id="JAJJMB010000969">
    <property type="protein sequence ID" value="KAI3959789.1"/>
    <property type="molecule type" value="Genomic_DNA"/>
</dbReference>
<dbReference type="PANTHER" id="PTHR36608:SF1">
    <property type="entry name" value="POLYPHENOL OXIDASE C, CHLOROPLASTIC-LIKE"/>
    <property type="match status" value="1"/>
</dbReference>
<reference evidence="3" key="1">
    <citation type="submission" date="2022-04" db="EMBL/GenBank/DDBJ databases">
        <title>A functionally conserved STORR gene fusion in Papaver species that diverged 16.8 million years ago.</title>
        <authorList>
            <person name="Catania T."/>
        </authorList>
    </citation>
    <scope>NUCLEOTIDE SEQUENCE</scope>
    <source>
        <strain evidence="3">S-188037</strain>
    </source>
</reference>
<evidence type="ECO:0000259" key="2">
    <source>
        <dbReference type="Pfam" id="PF12143"/>
    </source>
</evidence>
<dbReference type="Pfam" id="PF12143">
    <property type="entry name" value="PPO1_KFDV"/>
    <property type="match status" value="1"/>
</dbReference>
<evidence type="ECO:0000313" key="4">
    <source>
        <dbReference type="Proteomes" id="UP001202328"/>
    </source>
</evidence>
<feature type="domain" description="Polyphenol oxidase C-terminal" evidence="2">
    <location>
        <begin position="177"/>
        <end position="305"/>
    </location>
</feature>
<accession>A0AAD4TJW4</accession>
<name>A0AAD4TJW4_9MAGN</name>
<evidence type="ECO:0000256" key="1">
    <source>
        <dbReference type="SAM" id="MobiDB-lite"/>
    </source>
</evidence>
<feature type="region of interest" description="Disordered" evidence="1">
    <location>
        <begin position="154"/>
        <end position="178"/>
    </location>
</feature>
<organism evidence="3 4">
    <name type="scientific">Papaver atlanticum</name>
    <dbReference type="NCBI Taxonomy" id="357466"/>
    <lineage>
        <taxon>Eukaryota</taxon>
        <taxon>Viridiplantae</taxon>
        <taxon>Streptophyta</taxon>
        <taxon>Embryophyta</taxon>
        <taxon>Tracheophyta</taxon>
        <taxon>Spermatophyta</taxon>
        <taxon>Magnoliopsida</taxon>
        <taxon>Ranunculales</taxon>
        <taxon>Papaveraceae</taxon>
        <taxon>Papaveroideae</taxon>
        <taxon>Papaver</taxon>
    </lineage>
</organism>
<dbReference type="GO" id="GO:0004097">
    <property type="term" value="F:catechol oxidase activity"/>
    <property type="evidence" value="ECO:0007669"/>
    <property type="project" value="InterPro"/>
</dbReference>
<evidence type="ECO:0000313" key="3">
    <source>
        <dbReference type="EMBL" id="KAI3959789.1"/>
    </source>
</evidence>
<dbReference type="InterPro" id="IPR022740">
    <property type="entry name" value="Polyphenol_oxidase_C"/>
</dbReference>
<dbReference type="Proteomes" id="UP001202328">
    <property type="component" value="Unassembled WGS sequence"/>
</dbReference>
<proteinExistence type="predicted"/>